<comment type="caution">
    <text evidence="1">The sequence shown here is derived from an EMBL/GenBank/DDBJ whole genome shotgun (WGS) entry which is preliminary data.</text>
</comment>
<reference evidence="2" key="1">
    <citation type="journal article" date="2019" name="Int. J. Syst. Evol. Microbiol.">
        <title>The Global Catalogue of Microorganisms (GCM) 10K type strain sequencing project: providing services to taxonomists for standard genome sequencing and annotation.</title>
        <authorList>
            <consortium name="The Broad Institute Genomics Platform"/>
            <consortium name="The Broad Institute Genome Sequencing Center for Infectious Disease"/>
            <person name="Wu L."/>
            <person name="Ma J."/>
        </authorList>
    </citation>
    <scope>NUCLEOTIDE SEQUENCE [LARGE SCALE GENOMIC DNA]</scope>
    <source>
        <strain evidence="2">NBRC 111756</strain>
    </source>
</reference>
<protein>
    <submittedName>
        <fullName evidence="1">Uncharacterized protein</fullName>
    </submittedName>
</protein>
<accession>A0ABW2A4R5</accession>
<dbReference type="RefSeq" id="WP_379910820.1">
    <property type="nucleotide sequence ID" value="NZ_JBHSWE010000001.1"/>
</dbReference>
<keyword evidence="2" id="KW-1185">Reference proteome</keyword>
<dbReference type="EMBL" id="JBHSWE010000001">
    <property type="protein sequence ID" value="MFC6672377.1"/>
    <property type="molecule type" value="Genomic_DNA"/>
</dbReference>
<evidence type="ECO:0000313" key="2">
    <source>
        <dbReference type="Proteomes" id="UP001596422"/>
    </source>
</evidence>
<name>A0ABW2A4R5_9GAMM</name>
<gene>
    <name evidence="1" type="ORF">ACFQDL_21630</name>
</gene>
<proteinExistence type="predicted"/>
<sequence>MTIVFVFSMAALAAGLKLPECIVAGHKLESPEEARNLEKRNP</sequence>
<organism evidence="1 2">
    <name type="scientific">Marinobacterium aestuariivivens</name>
    <dbReference type="NCBI Taxonomy" id="1698799"/>
    <lineage>
        <taxon>Bacteria</taxon>
        <taxon>Pseudomonadati</taxon>
        <taxon>Pseudomonadota</taxon>
        <taxon>Gammaproteobacteria</taxon>
        <taxon>Oceanospirillales</taxon>
        <taxon>Oceanospirillaceae</taxon>
        <taxon>Marinobacterium</taxon>
    </lineage>
</organism>
<evidence type="ECO:0000313" key="1">
    <source>
        <dbReference type="EMBL" id="MFC6672377.1"/>
    </source>
</evidence>
<dbReference type="Proteomes" id="UP001596422">
    <property type="component" value="Unassembled WGS sequence"/>
</dbReference>